<dbReference type="RefSeq" id="WP_181865510.1">
    <property type="nucleotide sequence ID" value="NZ_JACEQY010000023.1"/>
</dbReference>
<dbReference type="Proteomes" id="UP000586976">
    <property type="component" value="Unassembled WGS sequence"/>
</dbReference>
<dbReference type="Pfam" id="PF13560">
    <property type="entry name" value="HTH_31"/>
    <property type="match status" value="1"/>
</dbReference>
<accession>A0A7W2D2Z8</accession>
<dbReference type="InterPro" id="IPR043917">
    <property type="entry name" value="DUF5753"/>
</dbReference>
<dbReference type="AlphaFoldDB" id="A0A7W2D2Z8"/>
<feature type="domain" description="DUF5753" evidence="1">
    <location>
        <begin position="117"/>
        <end position="296"/>
    </location>
</feature>
<name>A0A7W2D2Z8_9ACTN</name>
<organism evidence="2 3">
    <name type="scientific">Streptomyces himalayensis subsp. aureolus</name>
    <dbReference type="NCBI Taxonomy" id="2758039"/>
    <lineage>
        <taxon>Bacteria</taxon>
        <taxon>Bacillati</taxon>
        <taxon>Actinomycetota</taxon>
        <taxon>Actinomycetes</taxon>
        <taxon>Kitasatosporales</taxon>
        <taxon>Streptomycetaceae</taxon>
        <taxon>Streptomyces</taxon>
        <taxon>Streptomyces himalayensis</taxon>
    </lineage>
</organism>
<evidence type="ECO:0000313" key="3">
    <source>
        <dbReference type="Proteomes" id="UP000586976"/>
    </source>
</evidence>
<evidence type="ECO:0000259" key="1">
    <source>
        <dbReference type="Pfam" id="PF19054"/>
    </source>
</evidence>
<evidence type="ECO:0000313" key="2">
    <source>
        <dbReference type="EMBL" id="MBA4863809.1"/>
    </source>
</evidence>
<protein>
    <submittedName>
        <fullName evidence="2">Helix-turn-helix domain-containing protein</fullName>
    </submittedName>
</protein>
<reference evidence="2 3" key="1">
    <citation type="submission" date="2020-07" db="EMBL/GenBank/DDBJ databases">
        <title>Streptomyces isolated from Indian soil.</title>
        <authorList>
            <person name="Mandal S."/>
            <person name="Maiti P.K."/>
        </authorList>
    </citation>
    <scope>NUCLEOTIDE SEQUENCE [LARGE SCALE GENOMIC DNA]</scope>
    <source>
        <strain evidence="2 3">PSKA54</strain>
    </source>
</reference>
<comment type="caution">
    <text evidence="2">The sequence shown here is derived from an EMBL/GenBank/DDBJ whole genome shotgun (WGS) entry which is preliminary data.</text>
</comment>
<dbReference type="EMBL" id="JACEQY010000023">
    <property type="protein sequence ID" value="MBA4863809.1"/>
    <property type="molecule type" value="Genomic_DNA"/>
</dbReference>
<dbReference type="Pfam" id="PF19054">
    <property type="entry name" value="DUF5753"/>
    <property type="match status" value="1"/>
</dbReference>
<gene>
    <name evidence="2" type="ORF">H1V43_21055</name>
</gene>
<keyword evidence="3" id="KW-1185">Reference proteome</keyword>
<sequence length="301" mass="33362">MTAAQPERPPSVTEALGHHRGGPTVQRILLGTYLRRLRESLNISRVDAGSAIRASDAKLCRLELGRVSFKERDVADLLTLYGVDDLNTREEALELARRAKTPAWWRQYGDILPSWFEQHLGLEEAASLIRTYEVQFIPGLLQTAEYAEAVIRLGSPTAPADQIRRRVNLRLTRQELLSGPDAPRLWAVVDEAALRRPLGGPEVMRAQLQHLIEAADQPNVTLQVVPFHAGGHAAAGGPITVLRFPVPDLADVVYLEQLSSAIYLDKREDVDNYLAVMDRLSLVAAPSTDSVTFLEQILKEA</sequence>
<proteinExistence type="predicted"/>